<dbReference type="GO" id="GO:0042626">
    <property type="term" value="F:ATPase-coupled transmembrane transporter activity"/>
    <property type="evidence" value="ECO:0007669"/>
    <property type="project" value="TreeGrafter"/>
</dbReference>
<dbReference type="PANTHER" id="PTHR43553">
    <property type="entry name" value="HEAVY METAL TRANSPORTER"/>
    <property type="match status" value="1"/>
</dbReference>
<organism evidence="6 7">
    <name type="scientific">Maritalea mobilis</name>
    <dbReference type="NCBI Taxonomy" id="483324"/>
    <lineage>
        <taxon>Bacteria</taxon>
        <taxon>Pseudomonadati</taxon>
        <taxon>Pseudomonadota</taxon>
        <taxon>Alphaproteobacteria</taxon>
        <taxon>Hyphomicrobiales</taxon>
        <taxon>Devosiaceae</taxon>
        <taxon>Maritalea</taxon>
    </lineage>
</organism>
<dbReference type="PROSITE" id="PS50893">
    <property type="entry name" value="ABC_TRANSPORTER_2"/>
    <property type="match status" value="1"/>
</dbReference>
<dbReference type="GO" id="GO:0005524">
    <property type="term" value="F:ATP binding"/>
    <property type="evidence" value="ECO:0007669"/>
    <property type="project" value="UniProtKB-KW"/>
</dbReference>
<dbReference type="InterPro" id="IPR015856">
    <property type="entry name" value="ABC_transpr_CbiO/EcfA_su"/>
</dbReference>
<dbReference type="InterPro" id="IPR017871">
    <property type="entry name" value="ABC_transporter-like_CS"/>
</dbReference>
<feature type="domain" description="ABC transporter" evidence="5">
    <location>
        <begin position="2"/>
        <end position="220"/>
    </location>
</feature>
<dbReference type="Proteomes" id="UP000295391">
    <property type="component" value="Unassembled WGS sequence"/>
</dbReference>
<dbReference type="PROSITE" id="PS00211">
    <property type="entry name" value="ABC_TRANSPORTER_1"/>
    <property type="match status" value="1"/>
</dbReference>
<evidence type="ECO:0000256" key="1">
    <source>
        <dbReference type="ARBA" id="ARBA00005417"/>
    </source>
</evidence>
<proteinExistence type="inferred from homology"/>
<gene>
    <name evidence="6" type="ORF">ATL17_3129</name>
</gene>
<reference evidence="6 7" key="1">
    <citation type="submission" date="2019-03" db="EMBL/GenBank/DDBJ databases">
        <title>Genomic Encyclopedia of Type Strains, Phase III (KMG-III): the genomes of soil and plant-associated and newly described type strains.</title>
        <authorList>
            <person name="Whitman W."/>
        </authorList>
    </citation>
    <scope>NUCLEOTIDE SEQUENCE [LARGE SCALE GENOMIC DNA]</scope>
    <source>
        <strain evidence="6 7">CGMCC 1.7002</strain>
    </source>
</reference>
<dbReference type="Gene3D" id="3.40.50.300">
    <property type="entry name" value="P-loop containing nucleotide triphosphate hydrolases"/>
    <property type="match status" value="1"/>
</dbReference>
<keyword evidence="2" id="KW-0813">Transport</keyword>
<evidence type="ECO:0000256" key="3">
    <source>
        <dbReference type="ARBA" id="ARBA00022741"/>
    </source>
</evidence>
<dbReference type="RefSeq" id="WP_133573697.1">
    <property type="nucleotide sequence ID" value="NZ_SNYR01000003.1"/>
</dbReference>
<dbReference type="OrthoDB" id="9782163at2"/>
<dbReference type="GO" id="GO:0016887">
    <property type="term" value="F:ATP hydrolysis activity"/>
    <property type="evidence" value="ECO:0007669"/>
    <property type="project" value="InterPro"/>
</dbReference>
<keyword evidence="7" id="KW-1185">Reference proteome</keyword>
<dbReference type="CDD" id="cd03225">
    <property type="entry name" value="ABC_cobalt_CbiO_domain1"/>
    <property type="match status" value="1"/>
</dbReference>
<dbReference type="Pfam" id="PF00005">
    <property type="entry name" value="ABC_tran"/>
    <property type="match status" value="1"/>
</dbReference>
<dbReference type="SMART" id="SM00382">
    <property type="entry name" value="AAA"/>
    <property type="match status" value="1"/>
</dbReference>
<accession>A0A4R6VG04</accession>
<dbReference type="InterPro" id="IPR003593">
    <property type="entry name" value="AAA+_ATPase"/>
</dbReference>
<dbReference type="InterPro" id="IPR050095">
    <property type="entry name" value="ECF_ABC_transporter_ATP-bd"/>
</dbReference>
<keyword evidence="4 6" id="KW-0067">ATP-binding</keyword>
<evidence type="ECO:0000313" key="7">
    <source>
        <dbReference type="Proteomes" id="UP000295391"/>
    </source>
</evidence>
<dbReference type="GO" id="GO:0043190">
    <property type="term" value="C:ATP-binding cassette (ABC) transporter complex"/>
    <property type="evidence" value="ECO:0007669"/>
    <property type="project" value="TreeGrafter"/>
</dbReference>
<evidence type="ECO:0000313" key="6">
    <source>
        <dbReference type="EMBL" id="TDQ62025.1"/>
    </source>
</evidence>
<comment type="similarity">
    <text evidence="1">Belongs to the ABC transporter superfamily.</text>
</comment>
<dbReference type="AlphaFoldDB" id="A0A4R6VG04"/>
<dbReference type="InterPro" id="IPR027417">
    <property type="entry name" value="P-loop_NTPase"/>
</dbReference>
<evidence type="ECO:0000256" key="4">
    <source>
        <dbReference type="ARBA" id="ARBA00022840"/>
    </source>
</evidence>
<protein>
    <submittedName>
        <fullName evidence="6">Biotin transport system ATP-binding protein</fullName>
    </submittedName>
</protein>
<dbReference type="InterPro" id="IPR003439">
    <property type="entry name" value="ABC_transporter-like_ATP-bd"/>
</dbReference>
<sequence>MIEIVSASLMKNGRTILSDLSAKLTERRIGIIGHNGSGKSSFVKMLNGLEPCTTGQVKVGGADVSEHRARVGFVFQNPDNQLVMPLVEEDIAFGLKKSGLSKAEIKARSDALLEKFNLSHLRERLTHELSGGEKQLIALIGVLIMQPEHIILDEPTTLLDLRNRAMLISMLDKLEQQLIIVSHDLDLMAQMDRLLLIHEGRLHADGAPTEIIQTYRDLSC</sequence>
<dbReference type="EMBL" id="SNYR01000003">
    <property type="protein sequence ID" value="TDQ62025.1"/>
    <property type="molecule type" value="Genomic_DNA"/>
</dbReference>
<dbReference type="PANTHER" id="PTHR43553:SF24">
    <property type="entry name" value="ENERGY-COUPLING FACTOR TRANSPORTER ATP-BINDING PROTEIN ECFA1"/>
    <property type="match status" value="1"/>
</dbReference>
<name>A0A4R6VG04_9HYPH</name>
<comment type="caution">
    <text evidence="6">The sequence shown here is derived from an EMBL/GenBank/DDBJ whole genome shotgun (WGS) entry which is preliminary data.</text>
</comment>
<dbReference type="SUPFAM" id="SSF52540">
    <property type="entry name" value="P-loop containing nucleoside triphosphate hydrolases"/>
    <property type="match status" value="1"/>
</dbReference>
<keyword evidence="3" id="KW-0547">Nucleotide-binding</keyword>
<evidence type="ECO:0000256" key="2">
    <source>
        <dbReference type="ARBA" id="ARBA00022448"/>
    </source>
</evidence>
<evidence type="ECO:0000259" key="5">
    <source>
        <dbReference type="PROSITE" id="PS50893"/>
    </source>
</evidence>